<dbReference type="RefSeq" id="WP_065524571.1">
    <property type="nucleotide sequence ID" value="NZ_CP016540.2"/>
</dbReference>
<keyword evidence="2" id="KW-1185">Reference proteome</keyword>
<dbReference type="OrthoDB" id="2428566at2"/>
<protein>
    <recommendedName>
        <fullName evidence="3">DUF3221 domain-containing protein</fullName>
    </recommendedName>
</protein>
<evidence type="ECO:0000313" key="2">
    <source>
        <dbReference type="Proteomes" id="UP000053354"/>
    </source>
</evidence>
<accession>A0A1B1S4T6</accession>
<evidence type="ECO:0000313" key="1">
    <source>
        <dbReference type="EMBL" id="ANU28203.1"/>
    </source>
</evidence>
<organism evidence="1 2">
    <name type="scientific">Planococcus versutus</name>
    <dbReference type="NCBI Taxonomy" id="1302659"/>
    <lineage>
        <taxon>Bacteria</taxon>
        <taxon>Bacillati</taxon>
        <taxon>Bacillota</taxon>
        <taxon>Bacilli</taxon>
        <taxon>Bacillales</taxon>
        <taxon>Caryophanaceae</taxon>
        <taxon>Planococcus</taxon>
    </lineage>
</organism>
<dbReference type="AlphaFoldDB" id="A0A1B1S4T6"/>
<reference evidence="1" key="1">
    <citation type="submission" date="2016-10" db="EMBL/GenBank/DDBJ databases">
        <authorList>
            <person name="See-Too W.S."/>
        </authorList>
    </citation>
    <scope>NUCLEOTIDE SEQUENCE</scope>
    <source>
        <strain evidence="1">L10.15</strain>
    </source>
</reference>
<dbReference type="KEGG" id="pll:I858_014520"/>
<dbReference type="PROSITE" id="PS51257">
    <property type="entry name" value="PROKAR_LIPOPROTEIN"/>
    <property type="match status" value="1"/>
</dbReference>
<proteinExistence type="predicted"/>
<dbReference type="STRING" id="1302659.I858_014520"/>
<sequence length="97" mass="10410">MTKVKFKVVLLIGAMLFLTACGNIEGVIIGKTDSSFTVGASADNAEVHNEIYLTDLTTLSGTITSFEELEVGDDVIVVPFDMPESFSYLLASEVTVE</sequence>
<dbReference type="Proteomes" id="UP000053354">
    <property type="component" value="Chromosome"/>
</dbReference>
<name>A0A1B1S4T6_9BACL</name>
<evidence type="ECO:0008006" key="3">
    <source>
        <dbReference type="Google" id="ProtNLM"/>
    </source>
</evidence>
<dbReference type="EMBL" id="CP016540">
    <property type="protein sequence ID" value="ANU28203.1"/>
    <property type="molecule type" value="Genomic_DNA"/>
</dbReference>
<gene>
    <name evidence="1" type="ORF">I858_014520</name>
</gene>